<organism evidence="1 2">
    <name type="scientific">Microcystis panniformis FACHB-1757</name>
    <dbReference type="NCBI Taxonomy" id="1638788"/>
    <lineage>
        <taxon>Bacteria</taxon>
        <taxon>Bacillati</taxon>
        <taxon>Cyanobacteriota</taxon>
        <taxon>Cyanophyceae</taxon>
        <taxon>Oscillatoriophycideae</taxon>
        <taxon>Chroococcales</taxon>
        <taxon>Microcystaceae</taxon>
        <taxon>Microcystis</taxon>
    </lineage>
</organism>
<dbReference type="KEGG" id="mpk:VL20_5887"/>
<dbReference type="Proteomes" id="UP000068167">
    <property type="component" value="Chromosome"/>
</dbReference>
<proteinExistence type="predicted"/>
<evidence type="ECO:0000313" key="2">
    <source>
        <dbReference type="Proteomes" id="UP000068167"/>
    </source>
</evidence>
<keyword evidence="2" id="KW-1185">Reference proteome</keyword>
<gene>
    <name evidence="1" type="ORF">VL20_5887</name>
</gene>
<protein>
    <submittedName>
        <fullName evidence="1">Uncharacterized protein</fullName>
    </submittedName>
</protein>
<reference evidence="1 2" key="1">
    <citation type="journal article" date="2016" name="Stand. Genomic Sci.">
        <title>Complete genome sequence and genomic characterization of Microcystis panniformis FACHB 1757 by third-generation sequencing.</title>
        <authorList>
            <person name="Zhang J.Y."/>
            <person name="Guan R."/>
            <person name="Zhang H.J."/>
            <person name="Li H."/>
            <person name="Xiao P."/>
            <person name="Yu G.L."/>
            <person name="Du L."/>
            <person name="Cao D.M."/>
            <person name="Zhu B.C."/>
            <person name="Li R.H."/>
            <person name="Lu Z.H."/>
        </authorList>
    </citation>
    <scope>NUCLEOTIDE SEQUENCE [LARGE SCALE GENOMIC DNA]</scope>
    <source>
        <strain evidence="1 2">FACHB-1757</strain>
    </source>
</reference>
<dbReference type="PATRIC" id="fig|1638788.3.peg.5928"/>
<sequence length="53" mass="6023">MFGKHPSVLNKSTLNYQLSVSSYQLSVSSYQLSVSSYQLLKARGKRQEAKDRI</sequence>
<dbReference type="AlphaFoldDB" id="A0A0K1S9H1"/>
<name>A0A0K1S9H1_9CHRO</name>
<accession>A0A0K1S9H1</accession>
<evidence type="ECO:0000313" key="1">
    <source>
        <dbReference type="EMBL" id="AKV70678.1"/>
    </source>
</evidence>
<dbReference type="EMBL" id="CP011339">
    <property type="protein sequence ID" value="AKV70678.1"/>
    <property type="molecule type" value="Genomic_DNA"/>
</dbReference>